<sequence>MDTCADIACICGNHECSNKFQRDAIKDLVYKPDFPKTEHQEKYIKFAYEQPTKSLKPYYLNWINEVGVPDSHVQYCSHHQENSSLQSQGRHLKSYYFKDIRKNEEPNYNIKHPTHTHSSDELCGHHEICCNCKCQAQTCGHGPYIPASSPLQKPVCHPDRPNIVGILKSSKPDSKNCSECSEIFSCSKRSLWEKPPIDTRKEDVLEECHDLCGNIAKIEGGCCRCCTCRGCPTCKKDYCHPCSFSYGRAGAGTNCKYCRVPFSRDNESDLRCEKHPRGCYFIPNPDT</sequence>
<reference evidence="1" key="1">
    <citation type="submission" date="2020-08" db="EMBL/GenBank/DDBJ databases">
        <title>Multicomponent nature underlies the extraordinary mechanical properties of spider dragline silk.</title>
        <authorList>
            <person name="Kono N."/>
            <person name="Nakamura H."/>
            <person name="Mori M."/>
            <person name="Yoshida Y."/>
            <person name="Ohtoshi R."/>
            <person name="Malay A.D."/>
            <person name="Moran D.A.P."/>
            <person name="Tomita M."/>
            <person name="Numata K."/>
            <person name="Arakawa K."/>
        </authorList>
    </citation>
    <scope>NUCLEOTIDE SEQUENCE</scope>
</reference>
<dbReference type="Proteomes" id="UP000887013">
    <property type="component" value="Unassembled WGS sequence"/>
</dbReference>
<protein>
    <submittedName>
        <fullName evidence="1">Uncharacterized protein</fullName>
    </submittedName>
</protein>
<evidence type="ECO:0000313" key="2">
    <source>
        <dbReference type="Proteomes" id="UP000887013"/>
    </source>
</evidence>
<proteinExistence type="predicted"/>
<organism evidence="1 2">
    <name type="scientific">Nephila pilipes</name>
    <name type="common">Giant wood spider</name>
    <name type="synonym">Nephila maculata</name>
    <dbReference type="NCBI Taxonomy" id="299642"/>
    <lineage>
        <taxon>Eukaryota</taxon>
        <taxon>Metazoa</taxon>
        <taxon>Ecdysozoa</taxon>
        <taxon>Arthropoda</taxon>
        <taxon>Chelicerata</taxon>
        <taxon>Arachnida</taxon>
        <taxon>Araneae</taxon>
        <taxon>Araneomorphae</taxon>
        <taxon>Entelegynae</taxon>
        <taxon>Araneoidea</taxon>
        <taxon>Nephilidae</taxon>
        <taxon>Nephila</taxon>
    </lineage>
</organism>
<keyword evidence="2" id="KW-1185">Reference proteome</keyword>
<gene>
    <name evidence="1" type="primary">AVEN_195944_1</name>
    <name evidence="1" type="ORF">NPIL_88011</name>
</gene>
<comment type="caution">
    <text evidence="1">The sequence shown here is derived from an EMBL/GenBank/DDBJ whole genome shotgun (WGS) entry which is preliminary data.</text>
</comment>
<dbReference type="AlphaFoldDB" id="A0A8X6U0B7"/>
<accession>A0A8X6U0B7</accession>
<name>A0A8X6U0B7_NEPPI</name>
<dbReference type="EMBL" id="BMAW01019745">
    <property type="protein sequence ID" value="GFT65083.1"/>
    <property type="molecule type" value="Genomic_DNA"/>
</dbReference>
<dbReference type="OrthoDB" id="6435868at2759"/>
<evidence type="ECO:0000313" key="1">
    <source>
        <dbReference type="EMBL" id="GFT65083.1"/>
    </source>
</evidence>